<dbReference type="Proteomes" id="UP000887565">
    <property type="component" value="Unplaced"/>
</dbReference>
<evidence type="ECO:0000313" key="1">
    <source>
        <dbReference type="Proteomes" id="UP000887565"/>
    </source>
</evidence>
<accession>A0A915KCE2</accession>
<reference evidence="2" key="1">
    <citation type="submission" date="2022-11" db="UniProtKB">
        <authorList>
            <consortium name="WormBaseParasite"/>
        </authorList>
    </citation>
    <scope>IDENTIFICATION</scope>
</reference>
<organism evidence="1 2">
    <name type="scientific">Romanomermis culicivorax</name>
    <name type="common">Nematode worm</name>
    <dbReference type="NCBI Taxonomy" id="13658"/>
    <lineage>
        <taxon>Eukaryota</taxon>
        <taxon>Metazoa</taxon>
        <taxon>Ecdysozoa</taxon>
        <taxon>Nematoda</taxon>
        <taxon>Enoplea</taxon>
        <taxon>Dorylaimia</taxon>
        <taxon>Mermithida</taxon>
        <taxon>Mermithoidea</taxon>
        <taxon>Mermithidae</taxon>
        <taxon>Romanomermis</taxon>
    </lineage>
</organism>
<keyword evidence="1" id="KW-1185">Reference proteome</keyword>
<sequence length="1010" mass="117580">MEMDKRAEEKKRKDAIMLTKLAIPPKYQMTLALIIAMTTTATTQTRQVKTLDPTHHNGLKLVCDVCKILLDYKTVHWNPKMESELTNSFLNSSHHNALSFDFLVNEHFANDVSFHRYSPFDNGYVTSFLLSILSLMIGEHPSKHIHSSQRQIEGILVGILDGNKGMKTLTIVNDPTAVKGTKTMLIRNFFFEYKVSEIVNRNLSMKEREKIVKIFNGDVFVEEIVEYLVYDINADNRDLYKCGNKFVRPYIERIRNELGSVKNEEAHQVEKFEWLDANLHVVDKLLTNNRDDVKEWIQDLIRQLKSTSPTLKLYFSPDPVVHGSLHGIVFSAAIAFKFNVKIEAFLTITHNMHIKIEPHIFMTHTMEFWRPIYIRLGGQYNSNNKPSPNLLEKLSNIFRTYFSDDLRLTAVSELILDEIDTLHTYDMTPKTVSYIRFYLIGLLNSVVPNSMDVVYSNPANQKSPLVIEFADATFPLIVFNFYGNRTIAVPDLLLGQFEHKANTALVISIRGYPTACSTKLFHKDITYETKVDVVKNFSSPHKIEYYSRLDNSLLAFHVSKIHFRKDIDTNVAEMCNEIRNILLDSFNPVAVHEGRSTFEFYLQGLFFHMSHSEPEIQIDHFHSHIGYSVRLQSEKNVTQINFVKLRFSRQYFDYLSNNDEGYQILSILYEYNPILSYIKLRVHFSNDRMNKNFKSICLGFENMWQECSINNDDYGELKKPFYEQIAYNSFLGTELTSLYDKYWNPIYKKIYTDYRPMIEVQLMVKLDCQSPYVIHTVLGRDQNCWGTFLNFVEVTDHGPLCQYDALIDFQGCSLIDNNAQYGTFAYKLTGPLRGPVKMNLINKANIEHTIYMESIGISDIVAGLKMRKVHSNFSIEFTKDGYEISINMENEPTSSFDLTFARGAHIRYNKEFFIYIDTTRFVVGKFLPYYNELFQTVVKKNFALKAYPFYEDQSIKIENNNFLVNGRVNRVWITDARHLDVKYIDSTNSFVVITCQCTSNHKENYMWFRN</sequence>
<proteinExistence type="predicted"/>
<protein>
    <submittedName>
        <fullName evidence="2">Uncharacterized protein</fullName>
    </submittedName>
</protein>
<name>A0A915KCE2_ROMCU</name>
<dbReference type="WBParaSite" id="nRc.2.0.1.t35584-RA">
    <property type="protein sequence ID" value="nRc.2.0.1.t35584-RA"/>
    <property type="gene ID" value="nRc.2.0.1.g35584"/>
</dbReference>
<evidence type="ECO:0000313" key="2">
    <source>
        <dbReference type="WBParaSite" id="nRc.2.0.1.t35584-RA"/>
    </source>
</evidence>
<dbReference type="AlphaFoldDB" id="A0A915KCE2"/>